<name>A0A0L6VHQ5_9BASI</name>
<keyword evidence="2" id="KW-1185">Reference proteome</keyword>
<evidence type="ECO:0000313" key="1">
    <source>
        <dbReference type="EMBL" id="KNZ60306.1"/>
    </source>
</evidence>
<protein>
    <submittedName>
        <fullName evidence="1">Uncharacterized protein</fullName>
    </submittedName>
</protein>
<reference evidence="1 2" key="1">
    <citation type="submission" date="2015-08" db="EMBL/GenBank/DDBJ databases">
        <title>Next Generation Sequencing and Analysis of the Genome of Puccinia sorghi L Schw, the Causal Agent of Maize Common Rust.</title>
        <authorList>
            <person name="Rochi L."/>
            <person name="Burguener G."/>
            <person name="Darino M."/>
            <person name="Turjanski A."/>
            <person name="Kreff E."/>
            <person name="Dieguez M.J."/>
            <person name="Sacco F."/>
        </authorList>
    </citation>
    <scope>NUCLEOTIDE SEQUENCE [LARGE SCALE GENOMIC DNA]</scope>
    <source>
        <strain evidence="1 2">RO10H11247</strain>
    </source>
</reference>
<sequence length="75" mass="8118">MSLSTERTMRHMEETIDRLNASMDAKVSASATPILACLAELEMRLAGPPLNTLKHIPKSFANVVSSHTTKNAPIA</sequence>
<dbReference type="Proteomes" id="UP000037035">
    <property type="component" value="Unassembled WGS sequence"/>
</dbReference>
<proteinExistence type="predicted"/>
<evidence type="ECO:0000313" key="2">
    <source>
        <dbReference type="Proteomes" id="UP000037035"/>
    </source>
</evidence>
<feature type="non-terminal residue" evidence="1">
    <location>
        <position position="75"/>
    </location>
</feature>
<comment type="caution">
    <text evidence="1">The sequence shown here is derived from an EMBL/GenBank/DDBJ whole genome shotgun (WGS) entry which is preliminary data.</text>
</comment>
<dbReference type="EMBL" id="LAVV01006364">
    <property type="protein sequence ID" value="KNZ60306.1"/>
    <property type="molecule type" value="Genomic_DNA"/>
</dbReference>
<accession>A0A0L6VHQ5</accession>
<gene>
    <name evidence="1" type="ORF">VP01_1574g2</name>
</gene>
<dbReference type="AlphaFoldDB" id="A0A0L6VHQ5"/>
<organism evidence="1 2">
    <name type="scientific">Puccinia sorghi</name>
    <dbReference type="NCBI Taxonomy" id="27349"/>
    <lineage>
        <taxon>Eukaryota</taxon>
        <taxon>Fungi</taxon>
        <taxon>Dikarya</taxon>
        <taxon>Basidiomycota</taxon>
        <taxon>Pucciniomycotina</taxon>
        <taxon>Pucciniomycetes</taxon>
        <taxon>Pucciniales</taxon>
        <taxon>Pucciniaceae</taxon>
        <taxon>Puccinia</taxon>
    </lineage>
</organism>
<dbReference type="VEuPathDB" id="FungiDB:VP01_1574g2"/>